<evidence type="ECO:0000313" key="2">
    <source>
        <dbReference type="Proteomes" id="UP000231926"/>
    </source>
</evidence>
<dbReference type="EMBL" id="NPDR01000004">
    <property type="protein sequence ID" value="PJZ49025.1"/>
    <property type="molecule type" value="Genomic_DNA"/>
</dbReference>
<dbReference type="OrthoDB" id="341465at2"/>
<name>A0A2M9YBU0_9LEPT</name>
<accession>A0A2M9YBU0</accession>
<keyword evidence="2" id="KW-1185">Reference proteome</keyword>
<evidence type="ECO:0000313" key="1">
    <source>
        <dbReference type="EMBL" id="PJZ49025.1"/>
    </source>
</evidence>
<organism evidence="1 2">
    <name type="scientific">Leptospira saintgironsiae</name>
    <dbReference type="NCBI Taxonomy" id="2023183"/>
    <lineage>
        <taxon>Bacteria</taxon>
        <taxon>Pseudomonadati</taxon>
        <taxon>Spirochaetota</taxon>
        <taxon>Spirochaetia</taxon>
        <taxon>Leptospirales</taxon>
        <taxon>Leptospiraceae</taxon>
        <taxon>Leptospira</taxon>
    </lineage>
</organism>
<dbReference type="AlphaFoldDB" id="A0A2M9YBU0"/>
<evidence type="ECO:0008006" key="3">
    <source>
        <dbReference type="Google" id="ProtNLM"/>
    </source>
</evidence>
<protein>
    <recommendedName>
        <fullName evidence="3">Tetratricopeptide repeat protein</fullName>
    </recommendedName>
</protein>
<reference evidence="1 2" key="1">
    <citation type="submission" date="2017-07" db="EMBL/GenBank/DDBJ databases">
        <title>Leptospira spp. isolated from tropical soils.</title>
        <authorList>
            <person name="Thibeaux R."/>
            <person name="Iraola G."/>
            <person name="Ferres I."/>
            <person name="Bierque E."/>
            <person name="Girault D."/>
            <person name="Soupe-Gilbert M.-E."/>
            <person name="Picardeau M."/>
            <person name="Goarant C."/>
        </authorList>
    </citation>
    <scope>NUCLEOTIDE SEQUENCE [LARGE SCALE GENOMIC DNA]</scope>
    <source>
        <strain evidence="1 2">FH4-C-A2</strain>
    </source>
</reference>
<sequence>MRSGFFSEASIRAAFLIFTVIFLFSNSIHSVDFDQVYEYYKKGNYDTLVKVSRSGLRSGELDYKILLLYVASESSLEEIDKTLLSIYSRSKEQPSIFYNSVFLFLERALVLESYESGTRWGKIFLNKGESSVRYFEGVYTYACILYSSQEYEAASSILAKLKSVPADSKLGKRIRILEMNLEKRKEEK</sequence>
<comment type="caution">
    <text evidence="1">The sequence shown here is derived from an EMBL/GenBank/DDBJ whole genome shotgun (WGS) entry which is preliminary data.</text>
</comment>
<proteinExistence type="predicted"/>
<gene>
    <name evidence="1" type="ORF">CH362_11335</name>
</gene>
<dbReference type="Proteomes" id="UP000231926">
    <property type="component" value="Unassembled WGS sequence"/>
</dbReference>